<gene>
    <name evidence="2" type="ORF">SSEG_08869</name>
</gene>
<dbReference type="OrthoDB" id="2850580at2"/>
<keyword evidence="1" id="KW-0175">Coiled coil</keyword>
<evidence type="ECO:0000313" key="3">
    <source>
        <dbReference type="Proteomes" id="UP000002785"/>
    </source>
</evidence>
<protein>
    <submittedName>
        <fullName evidence="2">Uncharacterized protein</fullName>
    </submittedName>
</protein>
<evidence type="ECO:0000256" key="1">
    <source>
        <dbReference type="SAM" id="Coils"/>
    </source>
</evidence>
<organism evidence="2 3">
    <name type="scientific">Streptomyces sviceus (strain ATCC 29083 / DSM 924 / JCM 4929 / NBRC 13980 / NCIMB 11184 / NRRL 5439 / UC 5370)</name>
    <dbReference type="NCBI Taxonomy" id="463191"/>
    <lineage>
        <taxon>Bacteria</taxon>
        <taxon>Bacillati</taxon>
        <taxon>Actinomycetota</taxon>
        <taxon>Actinomycetes</taxon>
        <taxon>Kitasatosporales</taxon>
        <taxon>Streptomycetaceae</taxon>
        <taxon>Streptomyces</taxon>
    </lineage>
</organism>
<proteinExistence type="predicted"/>
<feature type="coiled-coil region" evidence="1">
    <location>
        <begin position="163"/>
        <end position="222"/>
    </location>
</feature>
<dbReference type="AlphaFoldDB" id="B5HS58"/>
<dbReference type="HOGENOM" id="CLU_609594_0_0_11"/>
<evidence type="ECO:0000313" key="2">
    <source>
        <dbReference type="EMBL" id="EDY55663.1"/>
    </source>
</evidence>
<reference evidence="2" key="1">
    <citation type="submission" date="2009-10" db="EMBL/GenBank/DDBJ databases">
        <title>The genome sequence of Streptomyces sviceus strain ATCC 29083.</title>
        <authorList>
            <consortium name="The Broad Institute Genome Sequencing Platform"/>
            <consortium name="Broad Institute Microbial Sequencing Center"/>
            <person name="Fischbach M."/>
            <person name="Godfrey P."/>
            <person name="Ward D."/>
            <person name="Young S."/>
            <person name="Zeng Q."/>
            <person name="Koehrsen M."/>
            <person name="Alvarado L."/>
            <person name="Berlin A.M."/>
            <person name="Bochicchio J."/>
            <person name="Borenstein D."/>
            <person name="Chapman S.B."/>
            <person name="Chen Z."/>
            <person name="Engels R."/>
            <person name="Freedman E."/>
            <person name="Gellesch M."/>
            <person name="Goldberg J."/>
            <person name="Griggs A."/>
            <person name="Gujja S."/>
            <person name="Heilman E.R."/>
            <person name="Heiman D.I."/>
            <person name="Hepburn T.A."/>
            <person name="Howarth C."/>
            <person name="Jen D."/>
            <person name="Larson L."/>
            <person name="Lewis B."/>
            <person name="Mehta T."/>
            <person name="Park D."/>
            <person name="Pearson M."/>
            <person name="Richards J."/>
            <person name="Roberts A."/>
            <person name="Saif S."/>
            <person name="Shea T.D."/>
            <person name="Shenoy N."/>
            <person name="Sisk P."/>
            <person name="Stolte C."/>
            <person name="Sykes S.N."/>
            <person name="Thomson T."/>
            <person name="Walk T."/>
            <person name="White J."/>
            <person name="Yandava C."/>
            <person name="Straight P."/>
            <person name="Clardy J."/>
            <person name="Hung D."/>
            <person name="Kolter R."/>
            <person name="Mekalanos J."/>
            <person name="Walker S."/>
            <person name="Walsh C.T."/>
            <person name="Wieland-Brown L.C."/>
            <person name="Haas B."/>
            <person name="Nusbaum C."/>
            <person name="Birren B."/>
        </authorList>
    </citation>
    <scope>NUCLEOTIDE SEQUENCE [LARGE SCALE GENOMIC DNA]</scope>
    <source>
        <strain evidence="2">ATCC 29083</strain>
    </source>
</reference>
<name>B5HS58_STRX2</name>
<dbReference type="RefSeq" id="WP_007379153.1">
    <property type="nucleotide sequence ID" value="NZ_CM000951.1"/>
</dbReference>
<sequence>MNPISPQDGERHEALHLSTAEKTDGFAAVMKRLKGRSEQERARLRAQADAAILGHEAYALGHENLRRNNYVAAKRWLRVAAEHGVPGAEQALEEIESGPAVEEPAHPATVEVTPDADLCATGASHAVPLDVEKWASLLHTWTQAGLAMDAARAEARQILDQARSTADELITTAREEADRARDEARDQIAADHRATAQLLCDAQQLQHEAKLLMQKARRAAEAPTGARKAWPVLIDDSPQHAQAIPFSLSGRPGGVRDERQQQSSALAMEGAMQHLLWTSSSVCTVQFGALAYFDEILKARARARDSLPERAGVEGGEAGRLRRHSVLTRQTEGLRRLWSAIFHNGSMRRGSEVRPLDDVDLVFSFATTVQLWPECRIATEAASTESFKNTARWLSAGNEVALATPDPDHQSNEAYLKILWVTDGCVEPRDDDTALEAISADETAPAAPR</sequence>
<dbReference type="EMBL" id="CM000951">
    <property type="protein sequence ID" value="EDY55663.1"/>
    <property type="molecule type" value="Genomic_DNA"/>
</dbReference>
<dbReference type="Proteomes" id="UP000002785">
    <property type="component" value="Chromosome"/>
</dbReference>
<accession>B5HS58</accession>
<keyword evidence="3" id="KW-1185">Reference proteome</keyword>